<evidence type="ECO:0000313" key="4">
    <source>
        <dbReference type="EMBL" id="TLF79193.1"/>
    </source>
</evidence>
<dbReference type="PANTHER" id="PTHR30055">
    <property type="entry name" value="HTH-TYPE TRANSCRIPTIONAL REGULATOR RUTR"/>
    <property type="match status" value="1"/>
</dbReference>
<dbReference type="PRINTS" id="PR00455">
    <property type="entry name" value="HTHTETR"/>
</dbReference>
<reference evidence="4 5" key="1">
    <citation type="submission" date="2019-05" db="EMBL/GenBank/DDBJ databases">
        <title>Genomes sequences of two Nocardia cyriacigeorgica environmental isolates, type strains Nocardia asteroides ATCC 19247 and Nocardia cyriacigeorgica DSM 44484.</title>
        <authorList>
            <person name="Vautrin F."/>
            <person name="Bergeron E."/>
            <person name="Dubost A."/>
            <person name="Abrouk D."/>
            <person name="Rodriguez Nava V."/>
            <person name="Pujic P."/>
        </authorList>
    </citation>
    <scope>NUCLEOTIDE SEQUENCE [LARGE SCALE GENOMIC DNA]</scope>
    <source>
        <strain evidence="4 5">EML 446</strain>
    </source>
</reference>
<dbReference type="InterPro" id="IPR001647">
    <property type="entry name" value="HTH_TetR"/>
</dbReference>
<dbReference type="AlphaFoldDB" id="A0A5R8NTZ4"/>
<dbReference type="Gene3D" id="1.10.357.10">
    <property type="entry name" value="Tetracycline Repressor, domain 2"/>
    <property type="match status" value="1"/>
</dbReference>
<evidence type="ECO:0000256" key="1">
    <source>
        <dbReference type="ARBA" id="ARBA00023125"/>
    </source>
</evidence>
<dbReference type="InterPro" id="IPR009057">
    <property type="entry name" value="Homeodomain-like_sf"/>
</dbReference>
<dbReference type="RefSeq" id="WP_138447100.1">
    <property type="nucleotide sequence ID" value="NZ_VBUT01000003.1"/>
</dbReference>
<sequence>MSRVDTDTRERLLSAAERLLLESGYERVSIRAVCAAAEVNPAAVHYHFGSKQALVAALLQSRLGPLWEASLDDLAGRAATVAECVDAVIDPLVRLADDPIGRLHIRLLARLVLSRQDIAWTARWFTLDPFADLLRQRYPALSAQEARARWMLAFDLVLGQFGSPLAEDRDLSPQAVATLRAFVTAGLCAPAEAR</sequence>
<dbReference type="PROSITE" id="PS01081">
    <property type="entry name" value="HTH_TETR_1"/>
    <property type="match status" value="1"/>
</dbReference>
<dbReference type="PROSITE" id="PS50977">
    <property type="entry name" value="HTH_TETR_2"/>
    <property type="match status" value="1"/>
</dbReference>
<gene>
    <name evidence="4" type="ORF">FEK34_07215</name>
</gene>
<protein>
    <submittedName>
        <fullName evidence="4">TetR/AcrR family transcriptional regulator</fullName>
    </submittedName>
</protein>
<accession>A0A5R8NTZ4</accession>
<dbReference type="GO" id="GO:0003700">
    <property type="term" value="F:DNA-binding transcription factor activity"/>
    <property type="evidence" value="ECO:0007669"/>
    <property type="project" value="TreeGrafter"/>
</dbReference>
<dbReference type="PANTHER" id="PTHR30055:SF235">
    <property type="entry name" value="TRANSCRIPTIONAL REGULATORY PROTEIN"/>
    <property type="match status" value="1"/>
</dbReference>
<feature type="DNA-binding region" description="H-T-H motif" evidence="2">
    <location>
        <begin position="29"/>
        <end position="48"/>
    </location>
</feature>
<organism evidence="4 5">
    <name type="scientific">Nocardia cyriacigeorgica</name>
    <dbReference type="NCBI Taxonomy" id="135487"/>
    <lineage>
        <taxon>Bacteria</taxon>
        <taxon>Bacillati</taxon>
        <taxon>Actinomycetota</taxon>
        <taxon>Actinomycetes</taxon>
        <taxon>Mycobacteriales</taxon>
        <taxon>Nocardiaceae</taxon>
        <taxon>Nocardia</taxon>
    </lineage>
</organism>
<name>A0A5R8NTZ4_9NOCA</name>
<keyword evidence="1 2" id="KW-0238">DNA-binding</keyword>
<proteinExistence type="predicted"/>
<feature type="domain" description="HTH tetR-type" evidence="3">
    <location>
        <begin position="6"/>
        <end position="66"/>
    </location>
</feature>
<evidence type="ECO:0000313" key="5">
    <source>
        <dbReference type="Proteomes" id="UP000306378"/>
    </source>
</evidence>
<dbReference type="EMBL" id="VBUT01000003">
    <property type="protein sequence ID" value="TLF79193.1"/>
    <property type="molecule type" value="Genomic_DNA"/>
</dbReference>
<dbReference type="SUPFAM" id="SSF46689">
    <property type="entry name" value="Homeodomain-like"/>
    <property type="match status" value="1"/>
</dbReference>
<dbReference type="InterPro" id="IPR050109">
    <property type="entry name" value="HTH-type_TetR-like_transc_reg"/>
</dbReference>
<dbReference type="InterPro" id="IPR023772">
    <property type="entry name" value="DNA-bd_HTH_TetR-type_CS"/>
</dbReference>
<dbReference type="GO" id="GO:0000976">
    <property type="term" value="F:transcription cis-regulatory region binding"/>
    <property type="evidence" value="ECO:0007669"/>
    <property type="project" value="TreeGrafter"/>
</dbReference>
<dbReference type="Pfam" id="PF00440">
    <property type="entry name" value="TetR_N"/>
    <property type="match status" value="1"/>
</dbReference>
<evidence type="ECO:0000256" key="2">
    <source>
        <dbReference type="PROSITE-ProRule" id="PRU00335"/>
    </source>
</evidence>
<evidence type="ECO:0000259" key="3">
    <source>
        <dbReference type="PROSITE" id="PS50977"/>
    </source>
</evidence>
<comment type="caution">
    <text evidence="4">The sequence shown here is derived from an EMBL/GenBank/DDBJ whole genome shotgun (WGS) entry which is preliminary data.</text>
</comment>
<dbReference type="Proteomes" id="UP000306378">
    <property type="component" value="Unassembled WGS sequence"/>
</dbReference>